<dbReference type="AlphaFoldDB" id="A0A4V1WSY9"/>
<feature type="region of interest" description="Disordered" evidence="1">
    <location>
        <begin position="152"/>
        <end position="177"/>
    </location>
</feature>
<dbReference type="SUPFAM" id="SSF81301">
    <property type="entry name" value="Nucleotidyltransferase"/>
    <property type="match status" value="1"/>
</dbReference>
<dbReference type="EMBL" id="PDXD01000002">
    <property type="protein sequence ID" value="RYN81868.1"/>
    <property type="molecule type" value="Genomic_DNA"/>
</dbReference>
<dbReference type="PANTHER" id="PTHR41773">
    <property type="entry name" value="GTP PYROPHOSPHATASE-RELATED"/>
    <property type="match status" value="1"/>
</dbReference>
<evidence type="ECO:0000256" key="1">
    <source>
        <dbReference type="SAM" id="MobiDB-lite"/>
    </source>
</evidence>
<organism evidence="3 4">
    <name type="scientific">Alternaria alternata</name>
    <name type="common">Alternaria rot fungus</name>
    <name type="synonym">Torula alternata</name>
    <dbReference type="NCBI Taxonomy" id="5599"/>
    <lineage>
        <taxon>Eukaryota</taxon>
        <taxon>Fungi</taxon>
        <taxon>Dikarya</taxon>
        <taxon>Ascomycota</taxon>
        <taxon>Pezizomycotina</taxon>
        <taxon>Dothideomycetes</taxon>
        <taxon>Pleosporomycetidae</taxon>
        <taxon>Pleosporales</taxon>
        <taxon>Pleosporineae</taxon>
        <taxon>Pleosporaceae</taxon>
        <taxon>Alternaria</taxon>
        <taxon>Alternaria sect. Alternaria</taxon>
        <taxon>Alternaria alternata complex</taxon>
    </lineage>
</organism>
<dbReference type="SMART" id="SM00954">
    <property type="entry name" value="RelA_SpoT"/>
    <property type="match status" value="1"/>
</dbReference>
<dbReference type="GO" id="GO:0015969">
    <property type="term" value="P:guanosine tetraphosphate metabolic process"/>
    <property type="evidence" value="ECO:0007669"/>
    <property type="project" value="InterPro"/>
</dbReference>
<feature type="domain" description="RelA/SpoT" evidence="2">
    <location>
        <begin position="73"/>
        <end position="244"/>
    </location>
</feature>
<name>A0A4V1WSY9_ALTAL</name>
<sequence length="541" mass="61335">MEEEAPHPTPGNLARMATWLDQIPTPPIILKFVERYPYDHYLALAERAKDLIAKELKMLKDSNGQGIQAKVTCRAKMKDSLEEKLKMRNDKRQKPYSKIPEIQNDIHDLAGVRILLYTPSADEYIKVEEMIQAIWGPEVKRKPLGGFHAPPANDASTETEGGWTQLGNSHGSTKKGRYVPRHAGYQAIHYRAYMNKEEDATVHTGRGSYGWLSGDRVEIQVVSAFGHAWAEAEHNVKYKSYAYGRPSKQEERILDSLSGLVSSGDLLLEQFREIFDKRTYKRILYRDEFGTFLRDLDILEDPEMEEGEEQDSGYQDHFGREGTDILFRFLVKRGKNYPLAVRNALKKLGYPENPDATLKEILGTFDPAPSPPKGLLAPLCLIQHFAIEEEQNEKKPEDAAKSVETYGSVQQCSIMVNALAHLQTFAGGPEAAKYLLQADITMTGPERESLDFLLSSTRRGKCLTEPDPDIEAIVYPDLQPAWNWFQTQAASREKYSIYGLLFKLAKMGVTKDVDAETLLRELTIGRLSRNNTWDDDEGLFQ</sequence>
<dbReference type="InterPro" id="IPR043519">
    <property type="entry name" value="NT_sf"/>
</dbReference>
<evidence type="ECO:0000313" key="4">
    <source>
        <dbReference type="Proteomes" id="UP000291422"/>
    </source>
</evidence>
<evidence type="ECO:0000313" key="3">
    <source>
        <dbReference type="EMBL" id="RYN81868.1"/>
    </source>
</evidence>
<comment type="caution">
    <text evidence="3">The sequence shown here is derived from an EMBL/GenBank/DDBJ whole genome shotgun (WGS) entry which is preliminary data.</text>
</comment>
<gene>
    <name evidence="3" type="ORF">AA0117_g2403</name>
</gene>
<reference evidence="4" key="1">
    <citation type="journal article" date="2019" name="bioRxiv">
        <title>Genomics, evolutionary history and diagnostics of the Alternaria alternata species group including apple and Asian pear pathotypes.</title>
        <authorList>
            <person name="Armitage A.D."/>
            <person name="Cockerton H.M."/>
            <person name="Sreenivasaprasad S."/>
            <person name="Woodhall J.W."/>
            <person name="Lane C.R."/>
            <person name="Harrison R.J."/>
            <person name="Clarkson J.P."/>
        </authorList>
    </citation>
    <scope>NUCLEOTIDE SEQUENCE [LARGE SCALE GENOMIC DNA]</scope>
    <source>
        <strain evidence="4">FERA 1177</strain>
    </source>
</reference>
<dbReference type="PANTHER" id="PTHR41773:SF1">
    <property type="entry name" value="RELA_SPOT DOMAIN-CONTAINING PROTEIN"/>
    <property type="match status" value="1"/>
</dbReference>
<evidence type="ECO:0000259" key="2">
    <source>
        <dbReference type="SMART" id="SM00954"/>
    </source>
</evidence>
<accession>A0A4V1WSY9</accession>
<protein>
    <recommendedName>
        <fullName evidence="2">RelA/SpoT domain-containing protein</fullName>
    </recommendedName>
</protein>
<dbReference type="Proteomes" id="UP000291422">
    <property type="component" value="Unassembled WGS sequence"/>
</dbReference>
<dbReference type="InterPro" id="IPR007685">
    <property type="entry name" value="RelA_SpoT"/>
</dbReference>
<proteinExistence type="predicted"/>
<dbReference type="CDD" id="cd05399">
    <property type="entry name" value="NT_Rel-Spo_like"/>
    <property type="match status" value="1"/>
</dbReference>
<dbReference type="Pfam" id="PF04607">
    <property type="entry name" value="RelA_SpoT"/>
    <property type="match status" value="1"/>
</dbReference>
<dbReference type="Gene3D" id="3.30.460.10">
    <property type="entry name" value="Beta Polymerase, domain 2"/>
    <property type="match status" value="1"/>
</dbReference>